<evidence type="ECO:0000313" key="4">
    <source>
        <dbReference type="Proteomes" id="UP001146120"/>
    </source>
</evidence>
<dbReference type="Gene3D" id="3.40.50.2000">
    <property type="entry name" value="Glycogen Phosphorylase B"/>
    <property type="match status" value="1"/>
</dbReference>
<protein>
    <recommendedName>
        <fullName evidence="5">Glycosyl transferase family 1 domain-containing protein</fullName>
    </recommendedName>
</protein>
<organism evidence="3 4">
    <name type="scientific">Lagenidium giganteum</name>
    <dbReference type="NCBI Taxonomy" id="4803"/>
    <lineage>
        <taxon>Eukaryota</taxon>
        <taxon>Sar</taxon>
        <taxon>Stramenopiles</taxon>
        <taxon>Oomycota</taxon>
        <taxon>Peronosporomycetes</taxon>
        <taxon>Pythiales</taxon>
        <taxon>Pythiaceae</taxon>
    </lineage>
</organism>
<evidence type="ECO:0008006" key="5">
    <source>
        <dbReference type="Google" id="ProtNLM"/>
    </source>
</evidence>
<gene>
    <name evidence="3" type="ORF">N0F65_000783</name>
</gene>
<evidence type="ECO:0000256" key="1">
    <source>
        <dbReference type="SAM" id="MobiDB-lite"/>
    </source>
</evidence>
<keyword evidence="2" id="KW-0472">Membrane</keyword>
<dbReference type="AlphaFoldDB" id="A0AAV2ZHR4"/>
<dbReference type="EMBL" id="DAKRPA010000003">
    <property type="protein sequence ID" value="DBA05095.1"/>
    <property type="molecule type" value="Genomic_DNA"/>
</dbReference>
<proteinExistence type="predicted"/>
<feature type="region of interest" description="Disordered" evidence="1">
    <location>
        <begin position="102"/>
        <end position="132"/>
    </location>
</feature>
<feature type="transmembrane region" description="Helical" evidence="2">
    <location>
        <begin position="12"/>
        <end position="32"/>
    </location>
</feature>
<name>A0AAV2ZHR4_9STRA</name>
<comment type="caution">
    <text evidence="3">The sequence shown here is derived from an EMBL/GenBank/DDBJ whole genome shotgun (WGS) entry which is preliminary data.</text>
</comment>
<feature type="compositionally biased region" description="Basic and acidic residues" evidence="1">
    <location>
        <begin position="117"/>
        <end position="132"/>
    </location>
</feature>
<keyword evidence="2" id="KW-1133">Transmembrane helix</keyword>
<reference evidence="3" key="1">
    <citation type="submission" date="2022-11" db="EMBL/GenBank/DDBJ databases">
        <authorList>
            <person name="Morgan W.R."/>
            <person name="Tartar A."/>
        </authorList>
    </citation>
    <scope>NUCLEOTIDE SEQUENCE</scope>
    <source>
        <strain evidence="3">ARSEF 373</strain>
    </source>
</reference>
<reference evidence="3" key="2">
    <citation type="journal article" date="2023" name="Microbiol Resour">
        <title>Decontamination and Annotation of the Draft Genome Sequence of the Oomycete Lagenidium giganteum ARSEF 373.</title>
        <authorList>
            <person name="Morgan W.R."/>
            <person name="Tartar A."/>
        </authorList>
    </citation>
    <scope>NUCLEOTIDE SEQUENCE</scope>
    <source>
        <strain evidence="3">ARSEF 373</strain>
    </source>
</reference>
<dbReference type="SUPFAM" id="SSF53756">
    <property type="entry name" value="UDP-Glycosyltransferase/glycogen phosphorylase"/>
    <property type="match status" value="1"/>
</dbReference>
<keyword evidence="4" id="KW-1185">Reference proteome</keyword>
<accession>A0AAV2ZHR4</accession>
<evidence type="ECO:0000313" key="3">
    <source>
        <dbReference type="EMBL" id="DBA05095.1"/>
    </source>
</evidence>
<dbReference type="Proteomes" id="UP001146120">
    <property type="component" value="Unassembled WGS sequence"/>
</dbReference>
<evidence type="ECO:0000256" key="2">
    <source>
        <dbReference type="SAM" id="Phobius"/>
    </source>
</evidence>
<keyword evidence="2" id="KW-0812">Transmembrane</keyword>
<sequence>MSSTSEGCLLRVCVFLLLLIVSLVQISFFMLLPQIKIHERSCASDMGALDPPVRHERSPPKSVPVAAAHVETSVKLQSTPMALFYQSLFLSPDDIGFHAREQQRLEARKPTKSPRIRGPEDTTDDAKPVDPEPELKVKSGFFLQSLGQGLEPWNSSAAYCINLITPSNSSDLLTDLDMYMSALPSSRPIHSYTETVVLPPSVIDVYLERHPGNSEYFPDFHVPKQKAIWLMQNVDSFDRHELKNPTVGVMIVKNRIGLQKVLEYRLRHRLQYAVLYTKHTSPDIYDPTVSRDWNAFLHIAGKSHQANTMAILAAWAKHSEWPSLHLYVTAKGLCLRIEDTYGTPAAWDLENVVFKCEEVSDVRRRQLQNQFGVHLYPSESEGFGHQINEARSSGALIVTSNVAPMNELIDERIGVLIGKPHGWWWQTTGDLFLPLARVEEDDVVDGVNRILTWNDHTRQRIGRRARARYLEDRTYFLNVMAALEESLCHDEIRIDKLEPYLY</sequence>